<comment type="caution">
    <text evidence="1">The sequence shown here is derived from an EMBL/GenBank/DDBJ whole genome shotgun (WGS) entry which is preliminary data.</text>
</comment>
<organism evidence="1 2">
    <name type="scientific">Amphibalanus amphitrite</name>
    <name type="common">Striped barnacle</name>
    <name type="synonym">Balanus amphitrite</name>
    <dbReference type="NCBI Taxonomy" id="1232801"/>
    <lineage>
        <taxon>Eukaryota</taxon>
        <taxon>Metazoa</taxon>
        <taxon>Ecdysozoa</taxon>
        <taxon>Arthropoda</taxon>
        <taxon>Crustacea</taxon>
        <taxon>Multicrustacea</taxon>
        <taxon>Cirripedia</taxon>
        <taxon>Thoracica</taxon>
        <taxon>Thoracicalcarea</taxon>
        <taxon>Balanomorpha</taxon>
        <taxon>Balanoidea</taxon>
        <taxon>Balanidae</taxon>
        <taxon>Amphibalaninae</taxon>
        <taxon>Amphibalanus</taxon>
    </lineage>
</organism>
<dbReference type="AlphaFoldDB" id="A0A6A4WVU3"/>
<reference evidence="1 2" key="1">
    <citation type="submission" date="2019-07" db="EMBL/GenBank/DDBJ databases">
        <title>Draft genome assembly of a fouling barnacle, Amphibalanus amphitrite (Darwin, 1854): The first reference genome for Thecostraca.</title>
        <authorList>
            <person name="Kim W."/>
        </authorList>
    </citation>
    <scope>NUCLEOTIDE SEQUENCE [LARGE SCALE GENOMIC DNA]</scope>
    <source>
        <strain evidence="1">SNU_AA5</strain>
        <tissue evidence="1">Soma without cirri and trophi</tissue>
    </source>
</reference>
<protein>
    <submittedName>
        <fullName evidence="1">Uncharacterized protein</fullName>
    </submittedName>
</protein>
<evidence type="ECO:0000313" key="2">
    <source>
        <dbReference type="Proteomes" id="UP000440578"/>
    </source>
</evidence>
<dbReference type="EMBL" id="VIIS01000544">
    <property type="protein sequence ID" value="KAF0307790.1"/>
    <property type="molecule type" value="Genomic_DNA"/>
</dbReference>
<dbReference type="Proteomes" id="UP000440578">
    <property type="component" value="Unassembled WGS sequence"/>
</dbReference>
<gene>
    <name evidence="1" type="ORF">FJT64_020979</name>
</gene>
<dbReference type="OrthoDB" id="10070972at2759"/>
<sequence length="197" mass="21410">MNSLLIYSHETIDRRAAPTRMPQGACARLTNQRSRLAAGAPLRPAPTRSAAGAREVGVVSPRVAAPCPPCPGDTMERPRPGLVGSAFAVSPYGRPPPGYGSARPPLPPPAYGWMPARLSDTGGDEYERAVQRYSRAQADLALRQHWLHTFRQNRAVLALTDSAQRWQHGMTRHGRAPYSDVRRAGCCTLGSRQNVPP</sequence>
<name>A0A6A4WVU3_AMPAM</name>
<evidence type="ECO:0000313" key="1">
    <source>
        <dbReference type="EMBL" id="KAF0307790.1"/>
    </source>
</evidence>
<proteinExistence type="predicted"/>
<accession>A0A6A4WVU3</accession>
<keyword evidence="2" id="KW-1185">Reference proteome</keyword>